<comment type="catalytic activity">
    <reaction evidence="1">
        <text>O-phospho-L-threonyl-[protein] + H2O = L-threonyl-[protein] + phosphate</text>
        <dbReference type="Rhea" id="RHEA:47004"/>
        <dbReference type="Rhea" id="RHEA-COMP:11060"/>
        <dbReference type="Rhea" id="RHEA-COMP:11605"/>
        <dbReference type="ChEBI" id="CHEBI:15377"/>
        <dbReference type="ChEBI" id="CHEBI:30013"/>
        <dbReference type="ChEBI" id="CHEBI:43474"/>
        <dbReference type="ChEBI" id="CHEBI:61977"/>
        <dbReference type="EC" id="3.1.3.16"/>
    </reaction>
</comment>
<dbReference type="Gene3D" id="3.60.40.10">
    <property type="entry name" value="PPM-type phosphatase domain"/>
    <property type="match status" value="1"/>
</dbReference>
<evidence type="ECO:0000256" key="2">
    <source>
        <dbReference type="SAM" id="MobiDB-lite"/>
    </source>
</evidence>
<accession>A0A5C2SRQ1</accession>
<comment type="similarity">
    <text evidence="1">Belongs to the PP2C family.</text>
</comment>
<evidence type="ECO:0000256" key="1">
    <source>
        <dbReference type="RuleBase" id="RU366020"/>
    </source>
</evidence>
<keyword evidence="1" id="KW-0464">Manganese</keyword>
<evidence type="ECO:0000313" key="4">
    <source>
        <dbReference type="EMBL" id="RPD66094.1"/>
    </source>
</evidence>
<dbReference type="PROSITE" id="PS51746">
    <property type="entry name" value="PPM_2"/>
    <property type="match status" value="1"/>
</dbReference>
<keyword evidence="1" id="KW-0460">Magnesium</keyword>
<proteinExistence type="inferred from homology"/>
<organism evidence="4 5">
    <name type="scientific">Lentinus tigrinus ALCF2SS1-6</name>
    <dbReference type="NCBI Taxonomy" id="1328759"/>
    <lineage>
        <taxon>Eukaryota</taxon>
        <taxon>Fungi</taxon>
        <taxon>Dikarya</taxon>
        <taxon>Basidiomycota</taxon>
        <taxon>Agaricomycotina</taxon>
        <taxon>Agaricomycetes</taxon>
        <taxon>Polyporales</taxon>
        <taxon>Polyporaceae</taxon>
        <taxon>Lentinus</taxon>
    </lineage>
</organism>
<dbReference type="InterPro" id="IPR001932">
    <property type="entry name" value="PPM-type_phosphatase-like_dom"/>
</dbReference>
<keyword evidence="5" id="KW-1185">Reference proteome</keyword>
<dbReference type="GO" id="GO:0046872">
    <property type="term" value="F:metal ion binding"/>
    <property type="evidence" value="ECO:0007669"/>
    <property type="project" value="UniProtKB-UniRule"/>
</dbReference>
<dbReference type="EC" id="3.1.3.16" evidence="1"/>
<dbReference type="PANTHER" id="PTHR12320:SF1">
    <property type="entry name" value="PROTEIN PHOSPHATASE PTC7 HOMOLOG"/>
    <property type="match status" value="1"/>
</dbReference>
<dbReference type="SUPFAM" id="SSF81606">
    <property type="entry name" value="PP2C-like"/>
    <property type="match status" value="1"/>
</dbReference>
<keyword evidence="1" id="KW-0479">Metal-binding</keyword>
<feature type="domain" description="PPM-type phosphatase" evidence="3">
    <location>
        <begin position="84"/>
        <end position="384"/>
    </location>
</feature>
<name>A0A5C2SRQ1_9APHY</name>
<feature type="region of interest" description="Disordered" evidence="2">
    <location>
        <begin position="55"/>
        <end position="81"/>
    </location>
</feature>
<dbReference type="Proteomes" id="UP000313359">
    <property type="component" value="Unassembled WGS sequence"/>
</dbReference>
<dbReference type="AlphaFoldDB" id="A0A5C2SRQ1"/>
<evidence type="ECO:0000259" key="3">
    <source>
        <dbReference type="PROSITE" id="PS51746"/>
    </source>
</evidence>
<evidence type="ECO:0000313" key="5">
    <source>
        <dbReference type="Proteomes" id="UP000313359"/>
    </source>
</evidence>
<dbReference type="SMART" id="SM00332">
    <property type="entry name" value="PP2Cc"/>
    <property type="match status" value="1"/>
</dbReference>
<sequence length="388" mass="42782">MTLSVSVSCATALVKKAPGTASSTAIAKCLTSRHHARTYSSSSLPRPYRFHVGASWAGKPPDPRAPRVKSSPFPPDSPIGKWRDMTLSRPNPVAGKYIGEDFFYIQDMREKSGVSIGIADGVGGWIESGIDPSLFSQALMYHAHRYSKIAWPGEPEVDPTQEYEEREQVEGWELSPLECLESAYGGVLRERNVLAGSSTACIMTLNASTGMLRAANLGDSGFLVIRGSSVVYQQRSQTHFFNCPKQLSKLPTSQKRFSRAVMDYPSDADLCEFNLRHGDILISYTDGLSDNVFPSEMVAICSLVVRQFQLSRRTLTPSGEIEVEIEGVVEDLEAQAMAERLVDYARMCMNNTRRVSPFERAAAREGMYFRGGKVDDVTVIVATVQEVI</sequence>
<dbReference type="InterPro" id="IPR036457">
    <property type="entry name" value="PPM-type-like_dom_sf"/>
</dbReference>
<protein>
    <recommendedName>
        <fullName evidence="1">Protein phosphatase</fullName>
        <ecNumber evidence="1">3.1.3.16</ecNumber>
    </recommendedName>
</protein>
<keyword evidence="1" id="KW-0378">Hydrolase</keyword>
<dbReference type="EMBL" id="ML122251">
    <property type="protein sequence ID" value="RPD66094.1"/>
    <property type="molecule type" value="Genomic_DNA"/>
</dbReference>
<reference evidence="4" key="1">
    <citation type="journal article" date="2018" name="Genome Biol. Evol.">
        <title>Genomics and development of Lentinus tigrinus, a white-rot wood-decaying mushroom with dimorphic fruiting bodies.</title>
        <authorList>
            <person name="Wu B."/>
            <person name="Xu Z."/>
            <person name="Knudson A."/>
            <person name="Carlson A."/>
            <person name="Chen N."/>
            <person name="Kovaka S."/>
            <person name="LaButti K."/>
            <person name="Lipzen A."/>
            <person name="Pennachio C."/>
            <person name="Riley R."/>
            <person name="Schakwitz W."/>
            <person name="Umezawa K."/>
            <person name="Ohm R.A."/>
            <person name="Grigoriev I.V."/>
            <person name="Nagy L.G."/>
            <person name="Gibbons J."/>
            <person name="Hibbett D."/>
        </authorList>
    </citation>
    <scope>NUCLEOTIDE SEQUENCE [LARGE SCALE GENOMIC DNA]</scope>
    <source>
        <strain evidence="4">ALCF2SS1-6</strain>
    </source>
</reference>
<dbReference type="GO" id="GO:0004722">
    <property type="term" value="F:protein serine/threonine phosphatase activity"/>
    <property type="evidence" value="ECO:0007669"/>
    <property type="project" value="UniProtKB-EC"/>
</dbReference>
<comment type="cofactor">
    <cofactor evidence="1">
        <name>Mg(2+)</name>
        <dbReference type="ChEBI" id="CHEBI:18420"/>
    </cofactor>
</comment>
<comment type="catalytic activity">
    <reaction evidence="1">
        <text>O-phospho-L-seryl-[protein] + H2O = L-seryl-[protein] + phosphate</text>
        <dbReference type="Rhea" id="RHEA:20629"/>
        <dbReference type="Rhea" id="RHEA-COMP:9863"/>
        <dbReference type="Rhea" id="RHEA-COMP:11604"/>
        <dbReference type="ChEBI" id="CHEBI:15377"/>
        <dbReference type="ChEBI" id="CHEBI:29999"/>
        <dbReference type="ChEBI" id="CHEBI:43474"/>
        <dbReference type="ChEBI" id="CHEBI:83421"/>
        <dbReference type="EC" id="3.1.3.16"/>
    </reaction>
</comment>
<dbReference type="OrthoDB" id="60843at2759"/>
<comment type="cofactor">
    <cofactor evidence="1">
        <name>Mn(2+)</name>
        <dbReference type="ChEBI" id="CHEBI:29035"/>
    </cofactor>
</comment>
<dbReference type="PANTHER" id="PTHR12320">
    <property type="entry name" value="PROTEIN PHOSPHATASE 2C"/>
    <property type="match status" value="1"/>
</dbReference>
<dbReference type="InterPro" id="IPR039123">
    <property type="entry name" value="PPTC7"/>
</dbReference>
<keyword evidence="1" id="KW-0904">Protein phosphatase</keyword>
<dbReference type="STRING" id="1328759.A0A5C2SRQ1"/>
<gene>
    <name evidence="4" type="ORF">L227DRAFT_597418</name>
</gene>
<dbReference type="SMART" id="SM00331">
    <property type="entry name" value="PP2C_SIG"/>
    <property type="match status" value="1"/>
</dbReference>